<evidence type="ECO:0000256" key="2">
    <source>
        <dbReference type="SAM" id="Phobius"/>
    </source>
</evidence>
<evidence type="ECO:0000256" key="1">
    <source>
        <dbReference type="ARBA" id="ARBA00006068"/>
    </source>
</evidence>
<keyword evidence="2" id="KW-0472">Membrane</keyword>
<dbReference type="PANTHER" id="PTHR33392:SF6">
    <property type="entry name" value="POLYISOPRENYL-TEICHOIC ACID--PEPTIDOGLYCAN TEICHOIC ACID TRANSFERASE TAGU"/>
    <property type="match status" value="1"/>
</dbReference>
<feature type="domain" description="Cell envelope-related transcriptional attenuator" evidence="3">
    <location>
        <begin position="101"/>
        <end position="254"/>
    </location>
</feature>
<dbReference type="RefSeq" id="WP_203716225.1">
    <property type="nucleotide sequence ID" value="NZ_BONE01000042.1"/>
</dbReference>
<keyword evidence="2" id="KW-0812">Transmembrane</keyword>
<keyword evidence="5" id="KW-1185">Reference proteome</keyword>
<protein>
    <recommendedName>
        <fullName evidence="3">Cell envelope-related transcriptional attenuator domain-containing protein</fullName>
    </recommendedName>
</protein>
<keyword evidence="2" id="KW-1133">Transmembrane helix</keyword>
<evidence type="ECO:0000313" key="4">
    <source>
        <dbReference type="EMBL" id="GIF75357.1"/>
    </source>
</evidence>
<dbReference type="NCBIfam" id="TIGR00350">
    <property type="entry name" value="lytR_cpsA_psr"/>
    <property type="match status" value="1"/>
</dbReference>
<accession>A0ABQ4CVP7</accession>
<dbReference type="Pfam" id="PF03816">
    <property type="entry name" value="LytR_cpsA_psr"/>
    <property type="match status" value="1"/>
</dbReference>
<dbReference type="Proteomes" id="UP000604117">
    <property type="component" value="Unassembled WGS sequence"/>
</dbReference>
<organism evidence="4 5">
    <name type="scientific">Asanoa siamensis</name>
    <dbReference type="NCBI Taxonomy" id="926357"/>
    <lineage>
        <taxon>Bacteria</taxon>
        <taxon>Bacillati</taxon>
        <taxon>Actinomycetota</taxon>
        <taxon>Actinomycetes</taxon>
        <taxon>Micromonosporales</taxon>
        <taxon>Micromonosporaceae</taxon>
        <taxon>Asanoa</taxon>
    </lineage>
</organism>
<reference evidence="4 5" key="1">
    <citation type="submission" date="2021-01" db="EMBL/GenBank/DDBJ databases">
        <title>Whole genome shotgun sequence of Asanoa siamensis NBRC 107932.</title>
        <authorList>
            <person name="Komaki H."/>
            <person name="Tamura T."/>
        </authorList>
    </citation>
    <scope>NUCLEOTIDE SEQUENCE [LARGE SCALE GENOMIC DNA]</scope>
    <source>
        <strain evidence="4 5">NBRC 107932</strain>
    </source>
</reference>
<dbReference type="InterPro" id="IPR050922">
    <property type="entry name" value="LytR/CpsA/Psr_CW_biosynth"/>
</dbReference>
<proteinExistence type="inferred from homology"/>
<dbReference type="Gene3D" id="3.40.630.190">
    <property type="entry name" value="LCP protein"/>
    <property type="match status" value="1"/>
</dbReference>
<evidence type="ECO:0000259" key="3">
    <source>
        <dbReference type="Pfam" id="PF03816"/>
    </source>
</evidence>
<dbReference type="PANTHER" id="PTHR33392">
    <property type="entry name" value="POLYISOPRENYL-TEICHOIC ACID--PEPTIDOGLYCAN TEICHOIC ACID TRANSFERASE TAGU"/>
    <property type="match status" value="1"/>
</dbReference>
<evidence type="ECO:0000313" key="5">
    <source>
        <dbReference type="Proteomes" id="UP000604117"/>
    </source>
</evidence>
<name>A0ABQ4CVP7_9ACTN</name>
<sequence>MIEEQLRETFERHEILAPPSAPLRAAIDRAVVRRRRNRFTKGLAAAAVAVAAAVSLPFALGGTAALPPIGDTFLPADAPAVDRPLTVAVLGVDDDGGRSYRADTVLLAHVPAASHTAYLVSLPADLLVEIPGKGRAKLGETFYFGSQRRGQGPDLAAGAQLTAGTITATTGLPVDATVTVRYSGLRAVTDALGGVEICLDRAVPSRHSGRVYPAGCQRLDGRTMLDLLRQRYDLPHGAYDRDANGRAFVRGLIDTEVRDPVRLARVAQAASTGIDVAGTGISTPELLRVATGVDTVSPIDIGSNFRPVTIERVTYERLDPARSGPVFAAIKENRLTDWVVANPQSVRQR</sequence>
<gene>
    <name evidence="4" type="ORF">Asi02nite_48750</name>
</gene>
<feature type="transmembrane region" description="Helical" evidence="2">
    <location>
        <begin position="43"/>
        <end position="66"/>
    </location>
</feature>
<dbReference type="InterPro" id="IPR004474">
    <property type="entry name" value="LytR_CpsA_psr"/>
</dbReference>
<comment type="similarity">
    <text evidence="1">Belongs to the LytR/CpsA/Psr (LCP) family.</text>
</comment>
<dbReference type="EMBL" id="BONE01000042">
    <property type="protein sequence ID" value="GIF75357.1"/>
    <property type="molecule type" value="Genomic_DNA"/>
</dbReference>
<comment type="caution">
    <text evidence="4">The sequence shown here is derived from an EMBL/GenBank/DDBJ whole genome shotgun (WGS) entry which is preliminary data.</text>
</comment>